<dbReference type="InterPro" id="IPR022536">
    <property type="entry name" value="EspC"/>
</dbReference>
<dbReference type="AlphaFoldDB" id="A0A7W7SYK0"/>
<sequence>MSGFKVQAQQLRTFASGQAERQGQVEQAASDVAGVDLGGETFGVLLQFFADAAQDFAAQTTEGIKQLAAAYGDASADTVATAVEYEQVEDGNQQTFDGGR</sequence>
<dbReference type="Proteomes" id="UP000542674">
    <property type="component" value="Unassembled WGS sequence"/>
</dbReference>
<dbReference type="RefSeq" id="WP_184666037.1">
    <property type="nucleotide sequence ID" value="NZ_BAABAI010000004.1"/>
</dbReference>
<evidence type="ECO:0008006" key="3">
    <source>
        <dbReference type="Google" id="ProtNLM"/>
    </source>
</evidence>
<protein>
    <recommendedName>
        <fullName evidence="3">Excreted virulence factor EspC (Type VII ESX diderm)</fullName>
    </recommendedName>
</protein>
<dbReference type="Pfam" id="PF10824">
    <property type="entry name" value="T7SS_ESX_EspC"/>
    <property type="match status" value="1"/>
</dbReference>
<gene>
    <name evidence="1" type="ORF">F4559_000594</name>
</gene>
<keyword evidence="2" id="KW-1185">Reference proteome</keyword>
<reference evidence="1 2" key="1">
    <citation type="submission" date="2020-08" db="EMBL/GenBank/DDBJ databases">
        <title>Sequencing the genomes of 1000 actinobacteria strains.</title>
        <authorList>
            <person name="Klenk H.-P."/>
        </authorList>
    </citation>
    <scope>NUCLEOTIDE SEQUENCE [LARGE SCALE GENOMIC DNA]</scope>
    <source>
        <strain evidence="1 2">DSM 45084</strain>
    </source>
</reference>
<dbReference type="GO" id="GO:0009306">
    <property type="term" value="P:protein secretion"/>
    <property type="evidence" value="ECO:0007669"/>
    <property type="project" value="InterPro"/>
</dbReference>
<comment type="caution">
    <text evidence="1">The sequence shown here is derived from an EMBL/GenBank/DDBJ whole genome shotgun (WGS) entry which is preliminary data.</text>
</comment>
<proteinExistence type="predicted"/>
<accession>A0A7W7SYK0</accession>
<dbReference type="EMBL" id="JACHJS010000001">
    <property type="protein sequence ID" value="MBB4963235.1"/>
    <property type="molecule type" value="Genomic_DNA"/>
</dbReference>
<evidence type="ECO:0000313" key="1">
    <source>
        <dbReference type="EMBL" id="MBB4963235.1"/>
    </source>
</evidence>
<name>A0A7W7SYK0_9PSEU</name>
<evidence type="ECO:0000313" key="2">
    <source>
        <dbReference type="Proteomes" id="UP000542674"/>
    </source>
</evidence>
<organism evidence="1 2">
    <name type="scientific">Saccharothrix violaceirubra</name>
    <dbReference type="NCBI Taxonomy" id="413306"/>
    <lineage>
        <taxon>Bacteria</taxon>
        <taxon>Bacillati</taxon>
        <taxon>Actinomycetota</taxon>
        <taxon>Actinomycetes</taxon>
        <taxon>Pseudonocardiales</taxon>
        <taxon>Pseudonocardiaceae</taxon>
        <taxon>Saccharothrix</taxon>
    </lineage>
</organism>